<dbReference type="SMART" id="SM00184">
    <property type="entry name" value="RING"/>
    <property type="match status" value="1"/>
</dbReference>
<dbReference type="InterPro" id="IPR051051">
    <property type="entry name" value="E3_ubiq-ligase_TRIM/RNF"/>
</dbReference>
<sequence length="292" mass="32966">MASSSSVLCEDQLQCPICLDVFSDPVSTPCGHNFCMLCLKEFWDSSSHCQCPVCKTIFPKRPELCVNTFISALAAPFKKSVQVKSNTAPEKPTQSQVFCDICCEKKCAAVKSCLICMASYCKTHLEPHERVSSLKKHKLMDPVENLEDYIYSVGTKTCRSSADDPGATEEDWEIKHSVKLNKIYPSLCSPPHTQDWTRVTINTHLSVETLRRALSQLQEILIEEMEKLPEITELKRIQQYAVDVTLDPDTANPELILSDDGKQVNHGDKRQNLPDNPQRFDRCPCVLGKRRD</sequence>
<keyword evidence="3" id="KW-0862">Zinc</keyword>
<dbReference type="InterPro" id="IPR027370">
    <property type="entry name" value="Znf-RING_euk"/>
</dbReference>
<dbReference type="InterPro" id="IPR003879">
    <property type="entry name" value="Butyrophylin_SPRY"/>
</dbReference>
<dbReference type="Pfam" id="PF13765">
    <property type="entry name" value="PRY"/>
    <property type="match status" value="1"/>
</dbReference>
<dbReference type="Proteomes" id="UP001274896">
    <property type="component" value="Unassembled WGS sequence"/>
</dbReference>
<dbReference type="Gene3D" id="2.60.120.920">
    <property type="match status" value="1"/>
</dbReference>
<organism evidence="8 9">
    <name type="scientific">Hemibagrus guttatus</name>
    <dbReference type="NCBI Taxonomy" id="175788"/>
    <lineage>
        <taxon>Eukaryota</taxon>
        <taxon>Metazoa</taxon>
        <taxon>Chordata</taxon>
        <taxon>Craniata</taxon>
        <taxon>Vertebrata</taxon>
        <taxon>Euteleostomi</taxon>
        <taxon>Actinopterygii</taxon>
        <taxon>Neopterygii</taxon>
        <taxon>Teleostei</taxon>
        <taxon>Ostariophysi</taxon>
        <taxon>Siluriformes</taxon>
        <taxon>Bagridae</taxon>
        <taxon>Hemibagrus</taxon>
    </lineage>
</organism>
<dbReference type="InterPro" id="IPR017907">
    <property type="entry name" value="Znf_RING_CS"/>
</dbReference>
<dbReference type="PROSITE" id="PS50188">
    <property type="entry name" value="B302_SPRY"/>
    <property type="match status" value="1"/>
</dbReference>
<keyword evidence="9" id="KW-1185">Reference proteome</keyword>
<protein>
    <recommendedName>
        <fullName evidence="10">RING-type domain-containing protein</fullName>
    </recommendedName>
</protein>
<feature type="region of interest" description="Disordered" evidence="5">
    <location>
        <begin position="257"/>
        <end position="278"/>
    </location>
</feature>
<evidence type="ECO:0000256" key="4">
    <source>
        <dbReference type="PROSITE-ProRule" id="PRU00175"/>
    </source>
</evidence>
<dbReference type="Pfam" id="PF13445">
    <property type="entry name" value="zf-RING_UBOX"/>
    <property type="match status" value="1"/>
</dbReference>
<evidence type="ECO:0008006" key="10">
    <source>
        <dbReference type="Google" id="ProtNLM"/>
    </source>
</evidence>
<dbReference type="PANTHER" id="PTHR25465:SF32">
    <property type="entry name" value="BLOODTHIRSTY-RELATED GENE FAMILY, MEMBER 16 ISOFORM X1-RELATED"/>
    <property type="match status" value="1"/>
</dbReference>
<feature type="domain" description="RING-type" evidence="6">
    <location>
        <begin position="15"/>
        <end position="55"/>
    </location>
</feature>
<dbReference type="SMART" id="SM00589">
    <property type="entry name" value="PRY"/>
    <property type="match status" value="1"/>
</dbReference>
<dbReference type="EMBL" id="JAUCMX010000005">
    <property type="protein sequence ID" value="KAK3546524.1"/>
    <property type="molecule type" value="Genomic_DNA"/>
</dbReference>
<feature type="domain" description="B30.2/SPRY" evidence="7">
    <location>
        <begin position="224"/>
        <end position="292"/>
    </location>
</feature>
<dbReference type="PROSITE" id="PS50089">
    <property type="entry name" value="ZF_RING_2"/>
    <property type="match status" value="1"/>
</dbReference>
<dbReference type="InterPro" id="IPR013320">
    <property type="entry name" value="ConA-like_dom_sf"/>
</dbReference>
<evidence type="ECO:0000313" key="8">
    <source>
        <dbReference type="EMBL" id="KAK3546524.1"/>
    </source>
</evidence>
<evidence type="ECO:0000256" key="2">
    <source>
        <dbReference type="ARBA" id="ARBA00022771"/>
    </source>
</evidence>
<evidence type="ECO:0000259" key="7">
    <source>
        <dbReference type="PROSITE" id="PS50188"/>
    </source>
</evidence>
<dbReference type="Gene3D" id="3.30.40.10">
    <property type="entry name" value="Zinc/RING finger domain, C3HC4 (zinc finger)"/>
    <property type="match status" value="1"/>
</dbReference>
<dbReference type="PROSITE" id="PS00518">
    <property type="entry name" value="ZF_RING_1"/>
    <property type="match status" value="1"/>
</dbReference>
<evidence type="ECO:0000256" key="5">
    <source>
        <dbReference type="SAM" id="MobiDB-lite"/>
    </source>
</evidence>
<evidence type="ECO:0000313" key="9">
    <source>
        <dbReference type="Proteomes" id="UP001274896"/>
    </source>
</evidence>
<dbReference type="InterPro" id="IPR058030">
    <property type="entry name" value="TRIM8/14/16/25/29/45/65_CC"/>
</dbReference>
<dbReference type="InterPro" id="IPR001841">
    <property type="entry name" value="Znf_RING"/>
</dbReference>
<dbReference type="Gene3D" id="4.10.830.40">
    <property type="match status" value="1"/>
</dbReference>
<dbReference type="GO" id="GO:0005737">
    <property type="term" value="C:cytoplasm"/>
    <property type="evidence" value="ECO:0007669"/>
    <property type="project" value="UniProtKB-ARBA"/>
</dbReference>
<keyword evidence="1" id="KW-0479">Metal-binding</keyword>
<name>A0AAE0R8B8_9TELE</name>
<dbReference type="InterPro" id="IPR043136">
    <property type="entry name" value="B30.2/SPRY_sf"/>
</dbReference>
<dbReference type="InterPro" id="IPR001870">
    <property type="entry name" value="B30.2/SPRY"/>
</dbReference>
<keyword evidence="2 4" id="KW-0863">Zinc-finger</keyword>
<evidence type="ECO:0000256" key="3">
    <source>
        <dbReference type="ARBA" id="ARBA00022833"/>
    </source>
</evidence>
<dbReference type="GO" id="GO:0008270">
    <property type="term" value="F:zinc ion binding"/>
    <property type="evidence" value="ECO:0007669"/>
    <property type="project" value="UniProtKB-KW"/>
</dbReference>
<gene>
    <name evidence="8" type="ORF">QTP70_026501</name>
</gene>
<dbReference type="InterPro" id="IPR006574">
    <property type="entry name" value="PRY"/>
</dbReference>
<comment type="caution">
    <text evidence="8">The sequence shown here is derived from an EMBL/GenBank/DDBJ whole genome shotgun (WGS) entry which is preliminary data.</text>
</comment>
<accession>A0AAE0R8B8</accession>
<feature type="compositionally biased region" description="Basic and acidic residues" evidence="5">
    <location>
        <begin position="259"/>
        <end position="278"/>
    </location>
</feature>
<reference evidence="8" key="1">
    <citation type="submission" date="2023-06" db="EMBL/GenBank/DDBJ databases">
        <title>Male Hemibagrus guttatus genome.</title>
        <authorList>
            <person name="Bian C."/>
        </authorList>
    </citation>
    <scope>NUCLEOTIDE SEQUENCE</scope>
    <source>
        <strain evidence="8">Male_cb2023</strain>
        <tissue evidence="8">Muscle</tissue>
    </source>
</reference>
<dbReference type="AlphaFoldDB" id="A0AAE0R8B8"/>
<evidence type="ECO:0000259" key="6">
    <source>
        <dbReference type="PROSITE" id="PS50089"/>
    </source>
</evidence>
<dbReference type="PANTHER" id="PTHR25465">
    <property type="entry name" value="B-BOX DOMAIN CONTAINING"/>
    <property type="match status" value="1"/>
</dbReference>
<evidence type="ECO:0000256" key="1">
    <source>
        <dbReference type="ARBA" id="ARBA00022723"/>
    </source>
</evidence>
<dbReference type="SUPFAM" id="SSF49899">
    <property type="entry name" value="Concanavalin A-like lectins/glucanases"/>
    <property type="match status" value="1"/>
</dbReference>
<dbReference type="PRINTS" id="PR01407">
    <property type="entry name" value="BUTYPHLNCDUF"/>
</dbReference>
<dbReference type="Pfam" id="PF25600">
    <property type="entry name" value="TRIM_CC"/>
    <property type="match status" value="1"/>
</dbReference>
<proteinExistence type="predicted"/>
<dbReference type="SUPFAM" id="SSF57850">
    <property type="entry name" value="RING/U-box"/>
    <property type="match status" value="1"/>
</dbReference>
<dbReference type="InterPro" id="IPR013083">
    <property type="entry name" value="Znf_RING/FYVE/PHD"/>
</dbReference>